<evidence type="ECO:0000313" key="1">
    <source>
        <dbReference type="EMBL" id="KDR17385.1"/>
    </source>
</evidence>
<dbReference type="AlphaFoldDB" id="A0A067R364"/>
<dbReference type="InParanoid" id="A0A067R364"/>
<gene>
    <name evidence="1" type="ORF">L798_07824</name>
</gene>
<dbReference type="Proteomes" id="UP000027135">
    <property type="component" value="Unassembled WGS sequence"/>
</dbReference>
<accession>A0A067R364</accession>
<name>A0A067R364_ZOONE</name>
<sequence>MYSDMVELYSVYLSSYSVTQRSGKHWSPCGCFDARARTQVPPPAAVRQPHRIENESCRGRNPAEVKLPHVRSLRTETVRPINAAGKPLVRAGSKSRFYHVTERGGGECKTFSGWIITYCFDFKKHSFAF</sequence>
<reference evidence="1 2" key="1">
    <citation type="journal article" date="2014" name="Nat. Commun.">
        <title>Molecular traces of alternative social organization in a termite genome.</title>
        <authorList>
            <person name="Terrapon N."/>
            <person name="Li C."/>
            <person name="Robertson H.M."/>
            <person name="Ji L."/>
            <person name="Meng X."/>
            <person name="Booth W."/>
            <person name="Chen Z."/>
            <person name="Childers C.P."/>
            <person name="Glastad K.M."/>
            <person name="Gokhale K."/>
            <person name="Gowin J."/>
            <person name="Gronenberg W."/>
            <person name="Hermansen R.A."/>
            <person name="Hu H."/>
            <person name="Hunt B.G."/>
            <person name="Huylmans A.K."/>
            <person name="Khalil S.M."/>
            <person name="Mitchell R.D."/>
            <person name="Munoz-Torres M.C."/>
            <person name="Mustard J.A."/>
            <person name="Pan H."/>
            <person name="Reese J.T."/>
            <person name="Scharf M.E."/>
            <person name="Sun F."/>
            <person name="Vogel H."/>
            <person name="Xiao J."/>
            <person name="Yang W."/>
            <person name="Yang Z."/>
            <person name="Yang Z."/>
            <person name="Zhou J."/>
            <person name="Zhu J."/>
            <person name="Brent C.S."/>
            <person name="Elsik C.G."/>
            <person name="Goodisman M.A."/>
            <person name="Liberles D.A."/>
            <person name="Roe R.M."/>
            <person name="Vargo E.L."/>
            <person name="Vilcinskas A."/>
            <person name="Wang J."/>
            <person name="Bornberg-Bauer E."/>
            <person name="Korb J."/>
            <person name="Zhang G."/>
            <person name="Liebig J."/>
        </authorList>
    </citation>
    <scope>NUCLEOTIDE SEQUENCE [LARGE SCALE GENOMIC DNA]</scope>
    <source>
        <tissue evidence="1">Whole organism</tissue>
    </source>
</reference>
<dbReference type="EMBL" id="KK852740">
    <property type="protein sequence ID" value="KDR17385.1"/>
    <property type="molecule type" value="Genomic_DNA"/>
</dbReference>
<evidence type="ECO:0000313" key="2">
    <source>
        <dbReference type="Proteomes" id="UP000027135"/>
    </source>
</evidence>
<keyword evidence="2" id="KW-1185">Reference proteome</keyword>
<protein>
    <submittedName>
        <fullName evidence="1">Uncharacterized protein</fullName>
    </submittedName>
</protein>
<organism evidence="1 2">
    <name type="scientific">Zootermopsis nevadensis</name>
    <name type="common">Dampwood termite</name>
    <dbReference type="NCBI Taxonomy" id="136037"/>
    <lineage>
        <taxon>Eukaryota</taxon>
        <taxon>Metazoa</taxon>
        <taxon>Ecdysozoa</taxon>
        <taxon>Arthropoda</taxon>
        <taxon>Hexapoda</taxon>
        <taxon>Insecta</taxon>
        <taxon>Pterygota</taxon>
        <taxon>Neoptera</taxon>
        <taxon>Polyneoptera</taxon>
        <taxon>Dictyoptera</taxon>
        <taxon>Blattodea</taxon>
        <taxon>Blattoidea</taxon>
        <taxon>Termitoidae</taxon>
        <taxon>Termopsidae</taxon>
        <taxon>Zootermopsis</taxon>
    </lineage>
</organism>
<proteinExistence type="predicted"/>